<evidence type="ECO:0000313" key="2">
    <source>
        <dbReference type="Proteomes" id="UP001642360"/>
    </source>
</evidence>
<dbReference type="Proteomes" id="UP001642360">
    <property type="component" value="Unassembled WGS sequence"/>
</dbReference>
<proteinExistence type="predicted"/>
<gene>
    <name evidence="1" type="ORF">ILEXP_LOCUS20733</name>
</gene>
<name>A0ABC8S5J4_9AQUA</name>
<dbReference type="EMBL" id="CAUOFW020002280">
    <property type="protein sequence ID" value="CAK9152504.1"/>
    <property type="molecule type" value="Genomic_DNA"/>
</dbReference>
<keyword evidence="2" id="KW-1185">Reference proteome</keyword>
<evidence type="ECO:0000313" key="1">
    <source>
        <dbReference type="EMBL" id="CAK9152504.1"/>
    </source>
</evidence>
<accession>A0ABC8S5J4</accession>
<dbReference type="AlphaFoldDB" id="A0ABC8S5J4"/>
<comment type="caution">
    <text evidence="1">The sequence shown here is derived from an EMBL/GenBank/DDBJ whole genome shotgun (WGS) entry which is preliminary data.</text>
</comment>
<sequence>MKRVEHGVGTDGTAGETSMALGAIGETPKVLGALGEETGAACEAGLLSVDMAPGNTRLG</sequence>
<reference evidence="1 2" key="1">
    <citation type="submission" date="2024-02" db="EMBL/GenBank/DDBJ databases">
        <authorList>
            <person name="Vignale AGUSTIN F."/>
            <person name="Sosa J E."/>
            <person name="Modenutti C."/>
        </authorList>
    </citation>
    <scope>NUCLEOTIDE SEQUENCE [LARGE SCALE GENOMIC DNA]</scope>
</reference>
<organism evidence="1 2">
    <name type="scientific">Ilex paraguariensis</name>
    <name type="common">yerba mate</name>
    <dbReference type="NCBI Taxonomy" id="185542"/>
    <lineage>
        <taxon>Eukaryota</taxon>
        <taxon>Viridiplantae</taxon>
        <taxon>Streptophyta</taxon>
        <taxon>Embryophyta</taxon>
        <taxon>Tracheophyta</taxon>
        <taxon>Spermatophyta</taxon>
        <taxon>Magnoliopsida</taxon>
        <taxon>eudicotyledons</taxon>
        <taxon>Gunneridae</taxon>
        <taxon>Pentapetalae</taxon>
        <taxon>asterids</taxon>
        <taxon>campanulids</taxon>
        <taxon>Aquifoliales</taxon>
        <taxon>Aquifoliaceae</taxon>
        <taxon>Ilex</taxon>
    </lineage>
</organism>
<protein>
    <submittedName>
        <fullName evidence="1">Uncharacterized protein</fullName>
    </submittedName>
</protein>